<keyword evidence="3" id="KW-1185">Reference proteome</keyword>
<reference evidence="2 3" key="1">
    <citation type="submission" date="2016-10" db="EMBL/GenBank/DDBJ databases">
        <authorList>
            <person name="Varghese N."/>
            <person name="Submissions S."/>
        </authorList>
    </citation>
    <scope>NUCLEOTIDE SEQUENCE [LARGE SCALE GENOMIC DNA]</scope>
    <source>
        <strain evidence="2 3">DSM 13796</strain>
    </source>
</reference>
<feature type="domain" description="Putative amidase" evidence="1">
    <location>
        <begin position="135"/>
        <end position="284"/>
    </location>
</feature>
<evidence type="ECO:0000259" key="1">
    <source>
        <dbReference type="Pfam" id="PF12671"/>
    </source>
</evidence>
<dbReference type="GeneID" id="93711487"/>
<dbReference type="InterPro" id="IPR024301">
    <property type="entry name" value="Amidase_6"/>
</dbReference>
<evidence type="ECO:0000313" key="2">
    <source>
        <dbReference type="EMBL" id="SFQ70595.1"/>
    </source>
</evidence>
<dbReference type="Pfam" id="PF12671">
    <property type="entry name" value="Amidase_6"/>
    <property type="match status" value="1"/>
</dbReference>
<dbReference type="EMBL" id="FOXX01000007">
    <property type="protein sequence ID" value="SFQ70595.1"/>
    <property type="molecule type" value="Genomic_DNA"/>
</dbReference>
<dbReference type="Proteomes" id="UP000182762">
    <property type="component" value="Unassembled WGS sequence"/>
</dbReference>
<dbReference type="PANTHER" id="PTHR40032">
    <property type="entry name" value="EXPORTED PROTEIN-RELATED"/>
    <property type="match status" value="1"/>
</dbReference>
<gene>
    <name evidence="2" type="ORF">SAMN02745910_02858</name>
</gene>
<sequence length="290" mass="34048">MKTKRYILQLLTEARVASYANGEIRNDFWTLIEDQCERKKASLEKRGAMIVKCQAKGAVSSYREEGEETFVEYNVHLKSFIKQGDFFYMEENVEKRSAQFFKDTLVKDEEHNPFIKDTKSKADLKFEEVDIRGTYNRLQAVQYAELWWQERNPQYHTFEVNCTNYISQCLHEGGISMRGYPNRSKGWWMQNDSWSYSWSVANAFHRLLKSGGLGAKEVGSAQQLIPGDVICYDFEGDRKWNHTTIVVNRDLNGMPLVNANTYDSRMRYWDYKDSTAYTPNIKYAFFHINP</sequence>
<accession>A0A1I6API3</accession>
<protein>
    <submittedName>
        <fullName evidence="2">Amidase domain-containing protein</fullName>
    </submittedName>
</protein>
<proteinExistence type="predicted"/>
<dbReference type="PANTHER" id="PTHR40032:SF1">
    <property type="entry name" value="EXPORTED PROTEIN"/>
    <property type="match status" value="1"/>
</dbReference>
<dbReference type="RefSeq" id="WP_061803175.1">
    <property type="nucleotide sequence ID" value="NZ_FOXX01000007.1"/>
</dbReference>
<organism evidence="2 3">
    <name type="scientific">Priestia endophytica DSM 13796</name>
    <dbReference type="NCBI Taxonomy" id="1121089"/>
    <lineage>
        <taxon>Bacteria</taxon>
        <taxon>Bacillati</taxon>
        <taxon>Bacillota</taxon>
        <taxon>Bacilli</taxon>
        <taxon>Bacillales</taxon>
        <taxon>Bacillaceae</taxon>
        <taxon>Priestia</taxon>
    </lineage>
</organism>
<comment type="caution">
    <text evidence="2">The sequence shown here is derived from an EMBL/GenBank/DDBJ whole genome shotgun (WGS) entry which is preliminary data.</text>
</comment>
<evidence type="ECO:0000313" key="3">
    <source>
        <dbReference type="Proteomes" id="UP000182762"/>
    </source>
</evidence>
<name>A0A1I6API3_9BACI</name>